<feature type="domain" description="Glycosyl hydrolase family 63 C-terminal" evidence="12">
    <location>
        <begin position="150"/>
        <end position="178"/>
    </location>
</feature>
<dbReference type="InterPro" id="IPR031335">
    <property type="entry name" value="Glyco_hydro_63_C"/>
</dbReference>
<dbReference type="InterPro" id="IPR021911">
    <property type="entry name" value="ATAD3_N"/>
</dbReference>
<dbReference type="Gene3D" id="1.50.10.10">
    <property type="match status" value="1"/>
</dbReference>
<keyword evidence="5" id="KW-0735">Signal-anchor</keyword>
<dbReference type="Pfam" id="PF12037">
    <property type="entry name" value="ATAD3_N"/>
    <property type="match status" value="1"/>
</dbReference>
<accession>A0AAP0P1V3</accession>
<dbReference type="GO" id="GO:0004573">
    <property type="term" value="F:Glc3Man9GlcNAc2 oligosaccharide glucosidase activity"/>
    <property type="evidence" value="ECO:0007669"/>
    <property type="project" value="UniProtKB-EC"/>
</dbReference>
<evidence type="ECO:0000256" key="7">
    <source>
        <dbReference type="ARBA" id="ARBA00023136"/>
    </source>
</evidence>
<dbReference type="InterPro" id="IPR012341">
    <property type="entry name" value="6hp_glycosidase-like_sf"/>
</dbReference>
<evidence type="ECO:0000259" key="12">
    <source>
        <dbReference type="Pfam" id="PF03200"/>
    </source>
</evidence>
<keyword evidence="2 11" id="KW-0812">Transmembrane</keyword>
<evidence type="ECO:0000256" key="5">
    <source>
        <dbReference type="ARBA" id="ARBA00022968"/>
    </source>
</evidence>
<evidence type="ECO:0000259" key="13">
    <source>
        <dbReference type="Pfam" id="PF12037"/>
    </source>
</evidence>
<evidence type="ECO:0000256" key="8">
    <source>
        <dbReference type="ARBA" id="ARBA00023180"/>
    </source>
</evidence>
<dbReference type="Proteomes" id="UP001420932">
    <property type="component" value="Unassembled WGS sequence"/>
</dbReference>
<keyword evidence="7 11" id="KW-0472">Membrane</keyword>
<comment type="subcellular location">
    <subcellularLocation>
        <location evidence="1">Endoplasmic reticulum membrane</location>
        <topology evidence="1">Single-pass type II membrane protein</topology>
    </subcellularLocation>
</comment>
<dbReference type="Pfam" id="PF03200">
    <property type="entry name" value="Glyco_hydro_63"/>
    <property type="match status" value="2"/>
</dbReference>
<feature type="domain" description="Glycosyl hydrolase family 63 C-terminal" evidence="12">
    <location>
        <begin position="81"/>
        <end position="135"/>
    </location>
</feature>
<feature type="domain" description="ATPase family AAA" evidence="13">
    <location>
        <begin position="207"/>
        <end position="233"/>
    </location>
</feature>
<feature type="transmembrane region" description="Helical" evidence="11">
    <location>
        <begin position="20"/>
        <end position="41"/>
    </location>
</feature>
<dbReference type="AlphaFoldDB" id="A0AAP0P1V3"/>
<feature type="transmembrane region" description="Helical" evidence="11">
    <location>
        <begin position="141"/>
        <end position="159"/>
    </location>
</feature>
<keyword evidence="4" id="KW-0256">Endoplasmic reticulum</keyword>
<dbReference type="PANTHER" id="PTHR10412">
    <property type="entry name" value="MANNOSYL-OLIGOSACCHARIDE GLUCOSIDASE"/>
    <property type="match status" value="1"/>
</dbReference>
<keyword evidence="6 11" id="KW-1133">Transmembrane helix</keyword>
<gene>
    <name evidence="14" type="ORF">Syun_016859</name>
</gene>
<dbReference type="PANTHER" id="PTHR10412:SF11">
    <property type="entry name" value="MANNOSYL-OLIGOSACCHARIDE GLUCOSIDASE"/>
    <property type="match status" value="1"/>
</dbReference>
<comment type="caution">
    <text evidence="14">The sequence shown here is derived from an EMBL/GenBank/DDBJ whole genome shotgun (WGS) entry which is preliminary data.</text>
</comment>
<reference evidence="14 15" key="1">
    <citation type="submission" date="2024-01" db="EMBL/GenBank/DDBJ databases">
        <title>Genome assemblies of Stephania.</title>
        <authorList>
            <person name="Yang L."/>
        </authorList>
    </citation>
    <scope>NUCLEOTIDE SEQUENCE [LARGE SCALE GENOMIC DNA]</scope>
    <source>
        <strain evidence="14">YNDBR</strain>
        <tissue evidence="14">Leaf</tissue>
    </source>
</reference>
<organism evidence="14 15">
    <name type="scientific">Stephania yunnanensis</name>
    <dbReference type="NCBI Taxonomy" id="152371"/>
    <lineage>
        <taxon>Eukaryota</taxon>
        <taxon>Viridiplantae</taxon>
        <taxon>Streptophyta</taxon>
        <taxon>Embryophyta</taxon>
        <taxon>Tracheophyta</taxon>
        <taxon>Spermatophyta</taxon>
        <taxon>Magnoliopsida</taxon>
        <taxon>Ranunculales</taxon>
        <taxon>Menispermaceae</taxon>
        <taxon>Menispermoideae</taxon>
        <taxon>Cissampelideae</taxon>
        <taxon>Stephania</taxon>
    </lineage>
</organism>
<dbReference type="EC" id="3.2.1.106" evidence="10"/>
<evidence type="ECO:0000313" key="15">
    <source>
        <dbReference type="Proteomes" id="UP001420932"/>
    </source>
</evidence>
<evidence type="ECO:0000256" key="3">
    <source>
        <dbReference type="ARBA" id="ARBA00022801"/>
    </source>
</evidence>
<evidence type="ECO:0000256" key="9">
    <source>
        <dbReference type="ARBA" id="ARBA00023295"/>
    </source>
</evidence>
<feature type="transmembrane region" description="Helical" evidence="11">
    <location>
        <begin position="47"/>
        <end position="71"/>
    </location>
</feature>
<sequence>MPTSQACGFPHIVGVLKGMFVQYAYLLVAYEVLALISLNNWGLWSTLLAGCSVSTTALFTGGSATPLFTALQTLNSLRAARQSTKQGQIEFEEKFQKSFSLTNKVDSRSMNVYRAAMANLVGGIGYFYGQSKIALARSSSIGVGIFIFAWTLLDLWLDLMNVDGWIPREQILGAEALSDAQALVEYTRKVLVIEDGEVVHLKADCIGIWTDQNKLVVAVGGATALAAGVYTTSYTVVLDGKIYLVLNKSYPNNCFTIIWSVLKREEIKTPYKSETENIRGYDRLQHVDMTALSSDTARLQVPEEVLQQIISYNNLDVKLYKHAQDIFAQRRKQLIEKLIEEKRKTM</sequence>
<dbReference type="InterPro" id="IPR004888">
    <property type="entry name" value="Glycoside_hydrolase_63"/>
</dbReference>
<dbReference type="EMBL" id="JBBNAF010000007">
    <property type="protein sequence ID" value="KAK9128062.1"/>
    <property type="molecule type" value="Genomic_DNA"/>
</dbReference>
<dbReference type="GO" id="GO:0005789">
    <property type="term" value="C:endoplasmic reticulum membrane"/>
    <property type="evidence" value="ECO:0007669"/>
    <property type="project" value="UniProtKB-SubCell"/>
</dbReference>
<evidence type="ECO:0000256" key="10">
    <source>
        <dbReference type="ARBA" id="ARBA00038888"/>
    </source>
</evidence>
<keyword evidence="3" id="KW-0378">Hydrolase</keyword>
<evidence type="ECO:0000256" key="11">
    <source>
        <dbReference type="SAM" id="Phobius"/>
    </source>
</evidence>
<keyword evidence="9" id="KW-0326">Glycosidase</keyword>
<dbReference type="GO" id="GO:0006487">
    <property type="term" value="P:protein N-linked glycosylation"/>
    <property type="evidence" value="ECO:0007669"/>
    <property type="project" value="TreeGrafter"/>
</dbReference>
<evidence type="ECO:0000256" key="1">
    <source>
        <dbReference type="ARBA" id="ARBA00004648"/>
    </source>
</evidence>
<evidence type="ECO:0000256" key="6">
    <source>
        <dbReference type="ARBA" id="ARBA00022989"/>
    </source>
</evidence>
<name>A0AAP0P1V3_9MAGN</name>
<keyword evidence="15" id="KW-1185">Reference proteome</keyword>
<protein>
    <recommendedName>
        <fullName evidence="10">mannosyl-oligosaccharide glucosidase</fullName>
        <ecNumber evidence="10">3.2.1.106</ecNumber>
    </recommendedName>
</protein>
<evidence type="ECO:0000313" key="14">
    <source>
        <dbReference type="EMBL" id="KAK9128062.1"/>
    </source>
</evidence>
<proteinExistence type="predicted"/>
<evidence type="ECO:0000256" key="2">
    <source>
        <dbReference type="ARBA" id="ARBA00022692"/>
    </source>
</evidence>
<keyword evidence="8" id="KW-0325">Glycoprotein</keyword>
<dbReference type="GO" id="GO:0009311">
    <property type="term" value="P:oligosaccharide metabolic process"/>
    <property type="evidence" value="ECO:0007669"/>
    <property type="project" value="InterPro"/>
</dbReference>
<evidence type="ECO:0000256" key="4">
    <source>
        <dbReference type="ARBA" id="ARBA00022824"/>
    </source>
</evidence>
<feature type="transmembrane region" description="Helical" evidence="11">
    <location>
        <begin position="112"/>
        <end position="129"/>
    </location>
</feature>